<evidence type="ECO:0000313" key="2">
    <source>
        <dbReference type="Proteomes" id="UP000464577"/>
    </source>
</evidence>
<name>A0A6P1VYM8_9BACT</name>
<proteinExistence type="predicted"/>
<reference evidence="1 2" key="1">
    <citation type="submission" date="2019-11" db="EMBL/GenBank/DDBJ databases">
        <title>Spirosoma endbachense sp. nov., isolated from a natural salt meadow.</title>
        <authorList>
            <person name="Rojas J."/>
            <person name="Ambika Manirajan B."/>
            <person name="Ratering S."/>
            <person name="Suarez C."/>
            <person name="Geissler-Plaum R."/>
            <person name="Schnell S."/>
        </authorList>
    </citation>
    <scope>NUCLEOTIDE SEQUENCE [LARGE SCALE GENOMIC DNA]</scope>
    <source>
        <strain evidence="1 2">I-24</strain>
    </source>
</reference>
<evidence type="ECO:0000313" key="1">
    <source>
        <dbReference type="EMBL" id="QHV98253.1"/>
    </source>
</evidence>
<dbReference type="AlphaFoldDB" id="A0A6P1VYM8"/>
<dbReference type="RefSeq" id="WP_162388666.1">
    <property type="nucleotide sequence ID" value="NZ_CP045997.1"/>
</dbReference>
<dbReference type="KEGG" id="senf:GJR95_26060"/>
<dbReference type="EMBL" id="CP045997">
    <property type="protein sequence ID" value="QHV98253.1"/>
    <property type="molecule type" value="Genomic_DNA"/>
</dbReference>
<keyword evidence="2" id="KW-1185">Reference proteome</keyword>
<dbReference type="Proteomes" id="UP000464577">
    <property type="component" value="Chromosome"/>
</dbReference>
<sequence length="115" mass="13104">MKNWTALPIQLAQTRQGKVVLHNNGELWYAFQFGTLYRYLTADEFLRLHDSVMAYDPMKLPVKSSQLDGHSTHSEALNVTLFGLLTRADLIELKALLGWSALKVTSLSRIWNDVN</sequence>
<protein>
    <submittedName>
        <fullName evidence="1">Uncharacterized protein</fullName>
    </submittedName>
</protein>
<accession>A0A6P1VYM8</accession>
<gene>
    <name evidence="1" type="ORF">GJR95_26060</name>
</gene>
<organism evidence="1 2">
    <name type="scientific">Spirosoma endbachense</name>
    <dbReference type="NCBI Taxonomy" id="2666025"/>
    <lineage>
        <taxon>Bacteria</taxon>
        <taxon>Pseudomonadati</taxon>
        <taxon>Bacteroidota</taxon>
        <taxon>Cytophagia</taxon>
        <taxon>Cytophagales</taxon>
        <taxon>Cytophagaceae</taxon>
        <taxon>Spirosoma</taxon>
    </lineage>
</organism>